<dbReference type="GO" id="GO:0015936">
    <property type="term" value="P:coenzyme A metabolic process"/>
    <property type="evidence" value="ECO:0007669"/>
    <property type="project" value="InterPro"/>
</dbReference>
<dbReference type="GO" id="GO:0005789">
    <property type="term" value="C:endoplasmic reticulum membrane"/>
    <property type="evidence" value="ECO:0007669"/>
    <property type="project" value="UniProtKB-SubCell"/>
</dbReference>
<dbReference type="EC" id="1.1.1.34" evidence="11"/>
<evidence type="ECO:0000256" key="4">
    <source>
        <dbReference type="ARBA" id="ARBA00022692"/>
    </source>
</evidence>
<proteinExistence type="inferred from homology"/>
<dbReference type="Proteomes" id="UP001142055">
    <property type="component" value="Chromosome 2"/>
</dbReference>
<dbReference type="PRINTS" id="PR00071">
    <property type="entry name" value="HMGCOARDTASE"/>
</dbReference>
<dbReference type="OrthoDB" id="310654at2759"/>
<evidence type="ECO:0000313" key="13">
    <source>
        <dbReference type="Proteomes" id="UP001142055"/>
    </source>
</evidence>
<keyword evidence="4" id="KW-0812">Transmembrane</keyword>
<dbReference type="InterPro" id="IPR009029">
    <property type="entry name" value="HMG_CoA_Rdtase_sub-bd_dom_sf"/>
</dbReference>
<evidence type="ECO:0000313" key="12">
    <source>
        <dbReference type="EMBL" id="KAJ6220138.1"/>
    </source>
</evidence>
<organism evidence="12 13">
    <name type="scientific">Blomia tropicalis</name>
    <name type="common">Mite</name>
    <dbReference type="NCBI Taxonomy" id="40697"/>
    <lineage>
        <taxon>Eukaryota</taxon>
        <taxon>Metazoa</taxon>
        <taxon>Ecdysozoa</taxon>
        <taxon>Arthropoda</taxon>
        <taxon>Chelicerata</taxon>
        <taxon>Arachnida</taxon>
        <taxon>Acari</taxon>
        <taxon>Acariformes</taxon>
        <taxon>Sarcoptiformes</taxon>
        <taxon>Astigmata</taxon>
        <taxon>Glycyphagoidea</taxon>
        <taxon>Echimyopodidae</taxon>
        <taxon>Blomia</taxon>
    </lineage>
</organism>
<dbReference type="Gene3D" id="3.30.70.420">
    <property type="entry name" value="Hydroxymethylglutaryl-CoA reductase, class I/II, NAD/NADP-binding domain"/>
    <property type="match status" value="1"/>
</dbReference>
<dbReference type="Gene3D" id="3.90.770.10">
    <property type="entry name" value="3-hydroxy-3-methylglutaryl-coenzyme A Reductase, Chain A, domain 2"/>
    <property type="match status" value="1"/>
</dbReference>
<reference evidence="12" key="1">
    <citation type="submission" date="2022-12" db="EMBL/GenBank/DDBJ databases">
        <title>Genome assemblies of Blomia tropicalis.</title>
        <authorList>
            <person name="Cui Y."/>
        </authorList>
    </citation>
    <scope>NUCLEOTIDE SEQUENCE</scope>
    <source>
        <tissue evidence="12">Adult mites</tissue>
    </source>
</reference>
<dbReference type="InterPro" id="IPR023282">
    <property type="entry name" value="HMG_CoA_Rdtase_N"/>
</dbReference>
<comment type="caution">
    <text evidence="12">The sequence shown here is derived from an EMBL/GenBank/DDBJ whole genome shotgun (WGS) entry which is preliminary data.</text>
</comment>
<dbReference type="FunFam" id="3.90.770.10:FF:000001">
    <property type="entry name" value="3-hydroxy-3-methylglutaryl coenzyme A reductase"/>
    <property type="match status" value="1"/>
</dbReference>
<evidence type="ECO:0000256" key="7">
    <source>
        <dbReference type="ARBA" id="ARBA00022989"/>
    </source>
</evidence>
<dbReference type="PANTHER" id="PTHR10572">
    <property type="entry name" value="3-HYDROXY-3-METHYLGLUTARYL-COENZYME A REDUCTASE"/>
    <property type="match status" value="1"/>
</dbReference>
<evidence type="ECO:0000256" key="2">
    <source>
        <dbReference type="ARBA" id="ARBA00005084"/>
    </source>
</evidence>
<comment type="pathway">
    <text evidence="2 11">Metabolic intermediate biosynthesis; (R)-mevalonate biosynthesis; (R)-mevalonate from acetyl-CoA: step 3/3.</text>
</comment>
<dbReference type="GO" id="GO:0004420">
    <property type="term" value="F:hydroxymethylglutaryl-CoA reductase (NADPH) activity"/>
    <property type="evidence" value="ECO:0007669"/>
    <property type="project" value="UniProtKB-EC"/>
</dbReference>
<dbReference type="CDD" id="cd00643">
    <property type="entry name" value="HMG-CoA_reductase_classI"/>
    <property type="match status" value="1"/>
</dbReference>
<keyword evidence="9" id="KW-0472">Membrane</keyword>
<keyword evidence="6 11" id="KW-0521">NADP</keyword>
<evidence type="ECO:0000256" key="9">
    <source>
        <dbReference type="ARBA" id="ARBA00023136"/>
    </source>
</evidence>
<dbReference type="EMBL" id="JAPWDV010000002">
    <property type="protein sequence ID" value="KAJ6220138.1"/>
    <property type="molecule type" value="Genomic_DNA"/>
</dbReference>
<keyword evidence="7" id="KW-1133">Transmembrane helix</keyword>
<dbReference type="OMA" id="VGRNIEN"/>
<dbReference type="GO" id="GO:0005778">
    <property type="term" value="C:peroxisomal membrane"/>
    <property type="evidence" value="ECO:0007669"/>
    <property type="project" value="TreeGrafter"/>
</dbReference>
<evidence type="ECO:0000256" key="5">
    <source>
        <dbReference type="ARBA" id="ARBA00022824"/>
    </source>
</evidence>
<sequence>MEGIEVLINGNDCNNNNTYSLFEQDGKHFKTKQIQTIDPSNIRELNILLDLLMLEDGCKQMSDEEILHLVRQRHIATYRLEAILGDKQRAVSIRRQIIEQSMKSMISLKNIPYTNYDYGRVYGACCENVVGYVPIPLGIVGPLRMNDQEYYVPMATTEGCLVASTNRGCRAISLAGGLHSWVYQDGMTRGPVLHFVSAEYAVQAYQWLQDDYNFQLIKTEFESTSRFANLKSVHSRIAGRYLYIRFCSITGDAMGMNMISKGTEKALAEMAKHVSGLERYCLSGNFCTDKKPSAVNWIEGRGKSVVCEITIPAHIVETTFKTTTKNMVELNRSKNMIGSSVSGSIGGNNAQAANIVAAIYIATGQDPAQTVCSSYCMTIMESFGDDLYVSCTMPSIEVGTIGGGTDLEPQEACLQMLGVKGSSKTNLPGSNSAELAKIVCATVLAGELSLMAALASGHLVSSHMKHNRSKTNLTSCINC</sequence>
<dbReference type="Gene3D" id="1.10.3270.10">
    <property type="entry name" value="HMGR, N-terminal domain"/>
    <property type="match status" value="1"/>
</dbReference>
<dbReference type="PANTHER" id="PTHR10572:SF24">
    <property type="entry name" value="3-HYDROXY-3-METHYLGLUTARYL-COENZYME A REDUCTASE"/>
    <property type="match status" value="1"/>
</dbReference>
<dbReference type="InterPro" id="IPR002202">
    <property type="entry name" value="HMG_CoA_Rdtase"/>
</dbReference>
<accession>A0A9Q0M7S9</accession>
<evidence type="ECO:0000256" key="3">
    <source>
        <dbReference type="ARBA" id="ARBA00007661"/>
    </source>
</evidence>
<dbReference type="PROSITE" id="PS00318">
    <property type="entry name" value="HMG_COA_REDUCTASE_2"/>
    <property type="match status" value="1"/>
</dbReference>
<keyword evidence="8 11" id="KW-0560">Oxidoreductase</keyword>
<dbReference type="InterPro" id="IPR023074">
    <property type="entry name" value="HMG_CoA_Rdtase_cat_sf"/>
</dbReference>
<evidence type="ECO:0000256" key="10">
    <source>
        <dbReference type="ARBA" id="ARBA00023229"/>
    </source>
</evidence>
<comment type="subcellular location">
    <subcellularLocation>
        <location evidence="1 11">Endoplasmic reticulum membrane</location>
        <topology evidence="1 11">Multi-pass membrane protein</topology>
    </subcellularLocation>
</comment>
<evidence type="ECO:0000256" key="8">
    <source>
        <dbReference type="ARBA" id="ARBA00023002"/>
    </source>
</evidence>
<dbReference type="SUPFAM" id="SSF55035">
    <property type="entry name" value="NAD-binding domain of HMG-CoA reductase"/>
    <property type="match status" value="1"/>
</dbReference>
<dbReference type="InterPro" id="IPR023076">
    <property type="entry name" value="HMG_CoA_Rdtase_CS"/>
</dbReference>
<dbReference type="InterPro" id="IPR004554">
    <property type="entry name" value="HMG_CoA_Rdtase_eu_arc"/>
</dbReference>
<evidence type="ECO:0000256" key="1">
    <source>
        <dbReference type="ARBA" id="ARBA00004477"/>
    </source>
</evidence>
<dbReference type="GO" id="GO:0016126">
    <property type="term" value="P:sterol biosynthetic process"/>
    <property type="evidence" value="ECO:0007669"/>
    <property type="project" value="TreeGrafter"/>
</dbReference>
<protein>
    <recommendedName>
        <fullName evidence="11">3-hydroxy-3-methylglutaryl coenzyme A reductase</fullName>
        <shortName evidence="11">HMG-CoA reductase</shortName>
        <ecNumber evidence="11">1.1.1.34</ecNumber>
    </recommendedName>
</protein>
<dbReference type="SUPFAM" id="SSF56542">
    <property type="entry name" value="Substrate-binding domain of HMG-CoA reductase"/>
    <property type="match status" value="1"/>
</dbReference>
<comment type="similarity">
    <text evidence="3 11">Belongs to the HMG-CoA reductase family.</text>
</comment>
<keyword evidence="10" id="KW-0414">Isoprene biosynthesis</keyword>
<name>A0A9Q0M7S9_BLOTA</name>
<keyword evidence="5 11" id="KW-0256">Endoplasmic reticulum</keyword>
<dbReference type="GO" id="GO:0008299">
    <property type="term" value="P:isoprenoid biosynthetic process"/>
    <property type="evidence" value="ECO:0007669"/>
    <property type="project" value="UniProtKB-KW"/>
</dbReference>
<dbReference type="InterPro" id="IPR009023">
    <property type="entry name" value="HMG_CoA_Rdtase_NAD(P)-bd_sf"/>
</dbReference>
<evidence type="ECO:0000256" key="11">
    <source>
        <dbReference type="RuleBase" id="RU361219"/>
    </source>
</evidence>
<dbReference type="FunFam" id="3.30.70.420:FF:000001">
    <property type="entry name" value="3-hydroxy-3-methylglutaryl coenzyme A reductase"/>
    <property type="match status" value="1"/>
</dbReference>
<dbReference type="FunFam" id="1.10.3270.10:FF:000001">
    <property type="entry name" value="3-hydroxy-3-methylglutaryl coenzyme A reductase"/>
    <property type="match status" value="1"/>
</dbReference>
<keyword evidence="13" id="KW-1185">Reference proteome</keyword>
<dbReference type="Pfam" id="PF00368">
    <property type="entry name" value="HMG-CoA_red"/>
    <property type="match status" value="1"/>
</dbReference>
<dbReference type="AlphaFoldDB" id="A0A9Q0M7S9"/>
<dbReference type="NCBIfam" id="TIGR00533">
    <property type="entry name" value="HMG_CoA_R_NADP"/>
    <property type="match status" value="1"/>
</dbReference>
<dbReference type="PROSITE" id="PS50065">
    <property type="entry name" value="HMG_COA_REDUCTASE_4"/>
    <property type="match status" value="1"/>
</dbReference>
<evidence type="ECO:0000256" key="6">
    <source>
        <dbReference type="ARBA" id="ARBA00022857"/>
    </source>
</evidence>
<comment type="catalytic activity">
    <reaction evidence="11">
        <text>(R)-mevalonate + 2 NADP(+) + CoA = (3S)-3-hydroxy-3-methylglutaryl-CoA + 2 NADPH + 2 H(+)</text>
        <dbReference type="Rhea" id="RHEA:15989"/>
        <dbReference type="ChEBI" id="CHEBI:15378"/>
        <dbReference type="ChEBI" id="CHEBI:36464"/>
        <dbReference type="ChEBI" id="CHEBI:43074"/>
        <dbReference type="ChEBI" id="CHEBI:57287"/>
        <dbReference type="ChEBI" id="CHEBI:57783"/>
        <dbReference type="ChEBI" id="CHEBI:58349"/>
        <dbReference type="EC" id="1.1.1.34"/>
    </reaction>
</comment>
<dbReference type="PROSITE" id="PS00066">
    <property type="entry name" value="HMG_COA_REDUCTASE_1"/>
    <property type="match status" value="1"/>
</dbReference>
<gene>
    <name evidence="12" type="ORF">RDWZM_005950</name>
</gene>